<feature type="compositionally biased region" description="Acidic residues" evidence="4">
    <location>
        <begin position="200"/>
        <end position="220"/>
    </location>
</feature>
<keyword evidence="2" id="KW-0547">Nucleotide-binding</keyword>
<feature type="region of interest" description="Disordered" evidence="4">
    <location>
        <begin position="183"/>
        <end position="220"/>
    </location>
</feature>
<reference evidence="5 6" key="1">
    <citation type="submission" date="2024-04" db="EMBL/GenBank/DDBJ databases">
        <title>Tritrichomonas musculus Genome.</title>
        <authorList>
            <person name="Alves-Ferreira E."/>
            <person name="Grigg M."/>
            <person name="Lorenzi H."/>
            <person name="Galac M."/>
        </authorList>
    </citation>
    <scope>NUCLEOTIDE SEQUENCE [LARGE SCALE GENOMIC DNA]</scope>
    <source>
        <strain evidence="5 6">EAF2021</strain>
    </source>
</reference>
<keyword evidence="3" id="KW-0342">GTP-binding</keyword>
<evidence type="ECO:0000256" key="3">
    <source>
        <dbReference type="ARBA" id="ARBA00023134"/>
    </source>
</evidence>
<keyword evidence="6" id="KW-1185">Reference proteome</keyword>
<proteinExistence type="inferred from homology"/>
<comment type="caution">
    <text evidence="5">The sequence shown here is derived from an EMBL/GenBank/DDBJ whole genome shotgun (WGS) entry which is preliminary data.</text>
</comment>
<accession>A0ABR2KTL4</accession>
<evidence type="ECO:0000313" key="5">
    <source>
        <dbReference type="EMBL" id="KAK8894460.1"/>
    </source>
</evidence>
<gene>
    <name evidence="5" type="ORF">M9Y10_022894</name>
</gene>
<evidence type="ECO:0000256" key="1">
    <source>
        <dbReference type="ARBA" id="ARBA00006270"/>
    </source>
</evidence>
<dbReference type="Gene3D" id="3.40.50.300">
    <property type="entry name" value="P-loop containing nucleotide triphosphate hydrolases"/>
    <property type="match status" value="1"/>
</dbReference>
<dbReference type="PROSITE" id="PS51419">
    <property type="entry name" value="RAB"/>
    <property type="match status" value="1"/>
</dbReference>
<dbReference type="SUPFAM" id="SSF52540">
    <property type="entry name" value="P-loop containing nucleoside triphosphate hydrolases"/>
    <property type="match status" value="1"/>
</dbReference>
<dbReference type="Proteomes" id="UP001470230">
    <property type="component" value="Unassembled WGS sequence"/>
</dbReference>
<sequence length="220" mass="24208">MESDLKVIVVGPPKSGKTELADILSMASKGFQGNTKPTIALRILEFTTAVDVNGLQTKIAVQLWDTSGDKKYQMAFPAIAKDADGCILVYNAHDKSAGKAAEEYAKDFAKDLNSSQVIVVANKIGEAEGKPTRAKLPKYLEGTKIVLTNVQEGLEDFTDSFATFLSNVYQQKLKKIEEAEKRLIGEAPAKKPKQKKQAEETEELNINDDNNEEVEIKDEE</sequence>
<dbReference type="SMART" id="SM00175">
    <property type="entry name" value="RAB"/>
    <property type="match status" value="1"/>
</dbReference>
<dbReference type="PANTHER" id="PTHR47981">
    <property type="entry name" value="RAB FAMILY"/>
    <property type="match status" value="1"/>
</dbReference>
<name>A0ABR2KTL4_9EUKA</name>
<organism evidence="5 6">
    <name type="scientific">Tritrichomonas musculus</name>
    <dbReference type="NCBI Taxonomy" id="1915356"/>
    <lineage>
        <taxon>Eukaryota</taxon>
        <taxon>Metamonada</taxon>
        <taxon>Parabasalia</taxon>
        <taxon>Tritrichomonadida</taxon>
        <taxon>Tritrichomonadidae</taxon>
        <taxon>Tritrichomonas</taxon>
    </lineage>
</organism>
<evidence type="ECO:0000313" key="6">
    <source>
        <dbReference type="Proteomes" id="UP001470230"/>
    </source>
</evidence>
<comment type="similarity">
    <text evidence="1">Belongs to the small GTPase superfamily. Rab family.</text>
</comment>
<evidence type="ECO:0000256" key="4">
    <source>
        <dbReference type="SAM" id="MobiDB-lite"/>
    </source>
</evidence>
<dbReference type="PANTHER" id="PTHR47981:SF22">
    <property type="entry name" value="RAS-RELATED PROTEIN RAB-7B"/>
    <property type="match status" value="1"/>
</dbReference>
<dbReference type="Pfam" id="PF08477">
    <property type="entry name" value="Roc"/>
    <property type="match status" value="1"/>
</dbReference>
<dbReference type="InterPro" id="IPR027417">
    <property type="entry name" value="P-loop_NTPase"/>
</dbReference>
<protein>
    <submittedName>
        <fullName evidence="5">Intraflagellar transport protein 22</fullName>
    </submittedName>
</protein>
<evidence type="ECO:0000256" key="2">
    <source>
        <dbReference type="ARBA" id="ARBA00022741"/>
    </source>
</evidence>
<dbReference type="EMBL" id="JAPFFF010000003">
    <property type="protein sequence ID" value="KAK8894460.1"/>
    <property type="molecule type" value="Genomic_DNA"/>
</dbReference>